<dbReference type="AlphaFoldDB" id="A0A8R7P2Y8"/>
<reference evidence="2" key="1">
    <citation type="journal article" date="2013" name="Nature">
        <title>Draft genome of the wheat A-genome progenitor Triticum urartu.</title>
        <authorList>
            <person name="Ling H.Q."/>
            <person name="Zhao S."/>
            <person name="Liu D."/>
            <person name="Wang J."/>
            <person name="Sun H."/>
            <person name="Zhang C."/>
            <person name="Fan H."/>
            <person name="Li D."/>
            <person name="Dong L."/>
            <person name="Tao Y."/>
            <person name="Gao C."/>
            <person name="Wu H."/>
            <person name="Li Y."/>
            <person name="Cui Y."/>
            <person name="Guo X."/>
            <person name="Zheng S."/>
            <person name="Wang B."/>
            <person name="Yu K."/>
            <person name="Liang Q."/>
            <person name="Yang W."/>
            <person name="Lou X."/>
            <person name="Chen J."/>
            <person name="Feng M."/>
            <person name="Jian J."/>
            <person name="Zhang X."/>
            <person name="Luo G."/>
            <person name="Jiang Y."/>
            <person name="Liu J."/>
            <person name="Wang Z."/>
            <person name="Sha Y."/>
            <person name="Zhang B."/>
            <person name="Wu H."/>
            <person name="Tang D."/>
            <person name="Shen Q."/>
            <person name="Xue P."/>
            <person name="Zou S."/>
            <person name="Wang X."/>
            <person name="Liu X."/>
            <person name="Wang F."/>
            <person name="Yang Y."/>
            <person name="An X."/>
            <person name="Dong Z."/>
            <person name="Zhang K."/>
            <person name="Zhang X."/>
            <person name="Luo M.C."/>
            <person name="Dvorak J."/>
            <person name="Tong Y."/>
            <person name="Wang J."/>
            <person name="Yang H."/>
            <person name="Li Z."/>
            <person name="Wang D."/>
            <person name="Zhang A."/>
            <person name="Wang J."/>
        </authorList>
    </citation>
    <scope>NUCLEOTIDE SEQUENCE</scope>
    <source>
        <strain evidence="2">cv. G1812</strain>
    </source>
</reference>
<evidence type="ECO:0000313" key="1">
    <source>
        <dbReference type="EnsemblPlants" id="TuG1812G0100001781.01.T01.cds382635"/>
    </source>
</evidence>
<dbReference type="EnsemblPlants" id="TuG1812G0100001781.01.T01">
    <property type="protein sequence ID" value="TuG1812G0100001781.01.T01.cds382635"/>
    <property type="gene ID" value="TuG1812G0100001781.01"/>
</dbReference>
<evidence type="ECO:0000313" key="2">
    <source>
        <dbReference type="Proteomes" id="UP000015106"/>
    </source>
</evidence>
<organism evidence="1 2">
    <name type="scientific">Triticum urartu</name>
    <name type="common">Red wild einkorn</name>
    <name type="synonym">Crithodium urartu</name>
    <dbReference type="NCBI Taxonomy" id="4572"/>
    <lineage>
        <taxon>Eukaryota</taxon>
        <taxon>Viridiplantae</taxon>
        <taxon>Streptophyta</taxon>
        <taxon>Embryophyta</taxon>
        <taxon>Tracheophyta</taxon>
        <taxon>Spermatophyta</taxon>
        <taxon>Magnoliopsida</taxon>
        <taxon>Liliopsida</taxon>
        <taxon>Poales</taxon>
        <taxon>Poaceae</taxon>
        <taxon>BOP clade</taxon>
        <taxon>Pooideae</taxon>
        <taxon>Triticodae</taxon>
        <taxon>Triticeae</taxon>
        <taxon>Triticinae</taxon>
        <taxon>Triticum</taxon>
    </lineage>
</organism>
<reference evidence="1" key="3">
    <citation type="submission" date="2022-06" db="UniProtKB">
        <authorList>
            <consortium name="EnsemblPlants"/>
        </authorList>
    </citation>
    <scope>IDENTIFICATION</scope>
</reference>
<reference evidence="1" key="2">
    <citation type="submission" date="2018-03" db="EMBL/GenBank/DDBJ databases">
        <title>The Triticum urartu genome reveals the dynamic nature of wheat genome evolution.</title>
        <authorList>
            <person name="Ling H."/>
            <person name="Ma B."/>
            <person name="Shi X."/>
            <person name="Liu H."/>
            <person name="Dong L."/>
            <person name="Sun H."/>
            <person name="Cao Y."/>
            <person name="Gao Q."/>
            <person name="Zheng S."/>
            <person name="Li Y."/>
            <person name="Yu Y."/>
            <person name="Du H."/>
            <person name="Qi M."/>
            <person name="Li Y."/>
            <person name="Yu H."/>
            <person name="Cui Y."/>
            <person name="Wang N."/>
            <person name="Chen C."/>
            <person name="Wu H."/>
            <person name="Zhao Y."/>
            <person name="Zhang J."/>
            <person name="Li Y."/>
            <person name="Zhou W."/>
            <person name="Zhang B."/>
            <person name="Hu W."/>
            <person name="Eijk M."/>
            <person name="Tang J."/>
            <person name="Witsenboer H."/>
            <person name="Zhao S."/>
            <person name="Li Z."/>
            <person name="Zhang A."/>
            <person name="Wang D."/>
            <person name="Liang C."/>
        </authorList>
    </citation>
    <scope>NUCLEOTIDE SEQUENCE [LARGE SCALE GENOMIC DNA]</scope>
    <source>
        <strain evidence="1">cv. G1812</strain>
    </source>
</reference>
<dbReference type="Proteomes" id="UP000015106">
    <property type="component" value="Chromosome 1"/>
</dbReference>
<keyword evidence="2" id="KW-1185">Reference proteome</keyword>
<proteinExistence type="predicted"/>
<accession>A0A8R7P2Y8</accession>
<protein>
    <submittedName>
        <fullName evidence="1">Uncharacterized protein</fullName>
    </submittedName>
</protein>
<dbReference type="Gramene" id="TuG1812G0100001781.01.T01">
    <property type="protein sequence ID" value="TuG1812G0100001781.01.T01.cds382635"/>
    <property type="gene ID" value="TuG1812G0100001781.01"/>
</dbReference>
<name>A0A8R7P2Y8_TRIUA</name>
<sequence>MQVSFIRERELESVVLKQGYLKCVFDKSNVRFSCHPGILYKICKITALQHGTEGWKS</sequence>